<proteinExistence type="predicted"/>
<protein>
    <submittedName>
        <fullName evidence="1">Uncharacterized protein</fullName>
    </submittedName>
</protein>
<dbReference type="HOGENOM" id="CLU_1845032_0_0_1"/>
<name>N1Q4A9_DOTSN</name>
<reference evidence="2" key="1">
    <citation type="journal article" date="2012" name="PLoS Genet.">
        <title>The genomes of the fungal plant pathogens Cladosporium fulvum and Dothistroma septosporum reveal adaptation to different hosts and lifestyles but also signatures of common ancestry.</title>
        <authorList>
            <person name="de Wit P.J.G.M."/>
            <person name="van der Burgt A."/>
            <person name="Oekmen B."/>
            <person name="Stergiopoulos I."/>
            <person name="Abd-Elsalam K.A."/>
            <person name="Aerts A.L."/>
            <person name="Bahkali A.H."/>
            <person name="Beenen H.G."/>
            <person name="Chettri P."/>
            <person name="Cox M.P."/>
            <person name="Datema E."/>
            <person name="de Vries R.P."/>
            <person name="Dhillon B."/>
            <person name="Ganley A.R."/>
            <person name="Griffiths S.A."/>
            <person name="Guo Y."/>
            <person name="Hamelin R.C."/>
            <person name="Henrissat B."/>
            <person name="Kabir M.S."/>
            <person name="Jashni M.K."/>
            <person name="Kema G."/>
            <person name="Klaubauf S."/>
            <person name="Lapidus A."/>
            <person name="Levasseur A."/>
            <person name="Lindquist E."/>
            <person name="Mehrabi R."/>
            <person name="Ohm R.A."/>
            <person name="Owen T.J."/>
            <person name="Salamov A."/>
            <person name="Schwelm A."/>
            <person name="Schijlen E."/>
            <person name="Sun H."/>
            <person name="van den Burg H.A."/>
            <person name="van Ham R.C.H.J."/>
            <person name="Zhang S."/>
            <person name="Goodwin S.B."/>
            <person name="Grigoriev I.V."/>
            <person name="Collemare J."/>
            <person name="Bradshaw R.E."/>
        </authorList>
    </citation>
    <scope>NUCLEOTIDE SEQUENCE [LARGE SCALE GENOMIC DNA]</scope>
    <source>
        <strain evidence="2">NZE10 / CBS 128990</strain>
    </source>
</reference>
<sequence>MERSTTHGQFQTSSTDVAIIPSALVPKKQGSRAGIDVPSDDVIDDAFSPRFIFGVSREKPGNGSRRDSHVAGIREGCEGGRADRGVLILIVHVVRCYKAISRLRANVLSTPHPSMKRSKDVAVSLPEMVVHPNAAIVSK</sequence>
<dbReference type="AlphaFoldDB" id="N1Q4A9"/>
<accession>N1Q4A9</accession>
<organism evidence="1 2">
    <name type="scientific">Dothistroma septosporum (strain NZE10 / CBS 128990)</name>
    <name type="common">Red band needle blight fungus</name>
    <name type="synonym">Mycosphaerella pini</name>
    <dbReference type="NCBI Taxonomy" id="675120"/>
    <lineage>
        <taxon>Eukaryota</taxon>
        <taxon>Fungi</taxon>
        <taxon>Dikarya</taxon>
        <taxon>Ascomycota</taxon>
        <taxon>Pezizomycotina</taxon>
        <taxon>Dothideomycetes</taxon>
        <taxon>Dothideomycetidae</taxon>
        <taxon>Mycosphaerellales</taxon>
        <taxon>Mycosphaerellaceae</taxon>
        <taxon>Dothistroma</taxon>
    </lineage>
</organism>
<dbReference type="Proteomes" id="UP000016933">
    <property type="component" value="Unassembled WGS sequence"/>
</dbReference>
<gene>
    <name evidence="1" type="ORF">DOTSEDRAFT_30665</name>
</gene>
<reference evidence="1 2" key="2">
    <citation type="journal article" date="2012" name="PLoS Pathog.">
        <title>Diverse lifestyles and strategies of plant pathogenesis encoded in the genomes of eighteen Dothideomycetes fungi.</title>
        <authorList>
            <person name="Ohm R.A."/>
            <person name="Feau N."/>
            <person name="Henrissat B."/>
            <person name="Schoch C.L."/>
            <person name="Horwitz B.A."/>
            <person name="Barry K.W."/>
            <person name="Condon B.J."/>
            <person name="Copeland A.C."/>
            <person name="Dhillon B."/>
            <person name="Glaser F."/>
            <person name="Hesse C.N."/>
            <person name="Kosti I."/>
            <person name="LaButti K."/>
            <person name="Lindquist E.A."/>
            <person name="Lucas S."/>
            <person name="Salamov A.A."/>
            <person name="Bradshaw R.E."/>
            <person name="Ciuffetti L."/>
            <person name="Hamelin R.C."/>
            <person name="Kema G.H.J."/>
            <person name="Lawrence C."/>
            <person name="Scott J.A."/>
            <person name="Spatafora J.W."/>
            <person name="Turgeon B.G."/>
            <person name="de Wit P.J.G.M."/>
            <person name="Zhong S."/>
            <person name="Goodwin S.B."/>
            <person name="Grigoriev I.V."/>
        </authorList>
    </citation>
    <scope>NUCLEOTIDE SEQUENCE [LARGE SCALE GENOMIC DNA]</scope>
    <source>
        <strain evidence="2">NZE10 / CBS 128990</strain>
    </source>
</reference>
<dbReference type="EMBL" id="KB446535">
    <property type="protein sequence ID" value="EME49424.1"/>
    <property type="molecule type" value="Genomic_DNA"/>
</dbReference>
<dbReference type="OrthoDB" id="5865767at2759"/>
<evidence type="ECO:0000313" key="2">
    <source>
        <dbReference type="Proteomes" id="UP000016933"/>
    </source>
</evidence>
<evidence type="ECO:0000313" key="1">
    <source>
        <dbReference type="EMBL" id="EME49424.1"/>
    </source>
</evidence>
<keyword evidence="2" id="KW-1185">Reference proteome</keyword>